<keyword evidence="6 11" id="KW-0472">Membrane</keyword>
<dbReference type="GO" id="GO:0001653">
    <property type="term" value="F:peptide receptor activity"/>
    <property type="evidence" value="ECO:0007669"/>
    <property type="project" value="TreeGrafter"/>
</dbReference>
<dbReference type="InterPro" id="IPR008266">
    <property type="entry name" value="Tyr_kinase_AS"/>
</dbReference>
<comment type="subcellular location">
    <subcellularLocation>
        <location evidence="1">Membrane</location>
        <topology evidence="1">Single-pass membrane protein</topology>
    </subcellularLocation>
</comment>
<evidence type="ECO:0000256" key="3">
    <source>
        <dbReference type="ARBA" id="ARBA00022692"/>
    </source>
</evidence>
<dbReference type="PROSITE" id="PS50125">
    <property type="entry name" value="GUANYLATE_CYCLASE_2"/>
    <property type="match status" value="1"/>
</dbReference>
<gene>
    <name evidence="14" type="ORF">CYCCA115_LOCUS15311</name>
</gene>
<dbReference type="GO" id="GO:0005886">
    <property type="term" value="C:plasma membrane"/>
    <property type="evidence" value="ECO:0007669"/>
    <property type="project" value="TreeGrafter"/>
</dbReference>
<dbReference type="EC" id="4.6.1.2" evidence="2"/>
<dbReference type="PROSITE" id="PS00109">
    <property type="entry name" value="PROTEIN_KINASE_TYR"/>
    <property type="match status" value="1"/>
</dbReference>
<dbReference type="InterPro" id="IPR000719">
    <property type="entry name" value="Prot_kinase_dom"/>
</dbReference>
<name>A0AAD2FWE4_9STRA</name>
<evidence type="ECO:0000313" key="15">
    <source>
        <dbReference type="Proteomes" id="UP001295423"/>
    </source>
</evidence>
<keyword evidence="4 9" id="KW-0547">Nucleotide-binding</keyword>
<dbReference type="Gene3D" id="3.40.190.10">
    <property type="entry name" value="Periplasmic binding protein-like II"/>
    <property type="match status" value="2"/>
</dbReference>
<feature type="domain" description="Protein kinase" evidence="12">
    <location>
        <begin position="472"/>
        <end position="834"/>
    </location>
</feature>
<comment type="caution">
    <text evidence="14">The sequence shown here is derived from an EMBL/GenBank/DDBJ whole genome shotgun (WGS) entry which is preliminary data.</text>
</comment>
<dbReference type="GO" id="GO:0004672">
    <property type="term" value="F:protein kinase activity"/>
    <property type="evidence" value="ECO:0007669"/>
    <property type="project" value="InterPro"/>
</dbReference>
<keyword evidence="15" id="KW-1185">Reference proteome</keyword>
<dbReference type="SMART" id="SM00044">
    <property type="entry name" value="CYCc"/>
    <property type="match status" value="1"/>
</dbReference>
<dbReference type="Proteomes" id="UP001295423">
    <property type="component" value="Unassembled WGS sequence"/>
</dbReference>
<dbReference type="Gene3D" id="3.30.200.20">
    <property type="entry name" value="Phosphorylase Kinase, domain 1"/>
    <property type="match status" value="1"/>
</dbReference>
<evidence type="ECO:0000256" key="8">
    <source>
        <dbReference type="ARBA" id="ARBA00023293"/>
    </source>
</evidence>
<dbReference type="PROSITE" id="PS50011">
    <property type="entry name" value="PROTEIN_KINASE_DOM"/>
    <property type="match status" value="1"/>
</dbReference>
<evidence type="ECO:0000256" key="5">
    <source>
        <dbReference type="ARBA" id="ARBA00022989"/>
    </source>
</evidence>
<dbReference type="Gene3D" id="1.10.510.10">
    <property type="entry name" value="Transferase(Phosphotransferase) domain 1"/>
    <property type="match status" value="1"/>
</dbReference>
<dbReference type="InterPro" id="IPR001054">
    <property type="entry name" value="A/G_cyclase"/>
</dbReference>
<proteinExistence type="predicted"/>
<accession>A0AAD2FWE4</accession>
<dbReference type="SUPFAM" id="SSF56112">
    <property type="entry name" value="Protein kinase-like (PK-like)"/>
    <property type="match status" value="1"/>
</dbReference>
<dbReference type="SUPFAM" id="SSF53850">
    <property type="entry name" value="Periplasmic binding protein-like II"/>
    <property type="match status" value="1"/>
</dbReference>
<dbReference type="InterPro" id="IPR011009">
    <property type="entry name" value="Kinase-like_dom_sf"/>
</dbReference>
<keyword evidence="8" id="KW-0141">cGMP biosynthesis</keyword>
<dbReference type="InterPro" id="IPR017441">
    <property type="entry name" value="Protein_kinase_ATP_BS"/>
</dbReference>
<keyword evidence="9" id="KW-0067">ATP-binding</keyword>
<evidence type="ECO:0000256" key="9">
    <source>
        <dbReference type="PROSITE-ProRule" id="PRU10141"/>
    </source>
</evidence>
<evidence type="ECO:0000256" key="7">
    <source>
        <dbReference type="ARBA" id="ARBA00023239"/>
    </source>
</evidence>
<protein>
    <recommendedName>
        <fullName evidence="2">guanylate cyclase</fullName>
        <ecNumber evidence="2">4.6.1.2</ecNumber>
    </recommendedName>
</protein>
<sequence length="1064" mass="117638">MFASAHDLNTSCFPTIGFNPEKHKTVYKLGVLANRGVEAAYKSYNSTFSDYLTATAGKRFDPPITFEMQHVSFQTMYDYTASNEIDFAFVNSAAAECISAQYSTQSLATIVGSKLKDGQRYNTSTFGGLVITRADNGNINRIEDLKDKVIGAISISGFGAALMQFYEMEKRGLSYINDPSQIVFTGNQNLIVLGVLEGTLDVGFIRTGQLEKSKDREGVKIDPSLLKIIEARVDEVDGVPFPFPHTTPLYPEWNIASMKDTPEDVSREVQAALLRLAEHGRTGKALETCLLSNATGLCSDVHALDPSARCDTTVEVATAAAQALADGGYSRWRIALSMNKVRNVLQETKFIQNDPELDLWRCNPPSKLYNQITCPDGTNKVSETEFDLTCAQAGLECPDGFECFCRPCIAETSCHRAAYFIAGRCLSIWLLMAAILVPICLIGSIAIYRYMKRKEEESNRLWLVGSNELHFPSPRVVIGHGSFGVVMQAEFRGSKVAVKQAYRKQSNLAGKKSSQSKKGEASQEKAVPTVPESISTPDIELGLSASKGPTETDSSEGIDEEEARVDLSIVQSMQLKCLSTSVGSHSLESSDGTWPTAPKSSSSFKKSFSWTRADFIAEMKTLSQLRHPNIITIMGAVIEKRSVPQLIMEYMEHGSLSEVLQNPTMALESEMILRILQDITQGVRFLHSFEPQMVHGDLTSANILIDSTFRAKVSDFGFSERKPTKATGTPLWMAPELLTGKSLNTTKSDMYAVGIIISEVVSREEPYHDETENVAELLHAIVDRKENKRPRLPIDCPVKLRKLIQFLWHHDPEQRPTASALDHRLKELDAHIFDKCSFSANRVSRSKMIDPTNEVDFLYQAFPRHVADVLRVGGKVEPESHDCVTILFSDIIGFTTIASKFEPIKVSQMLDRLYLKLDTLSQKHDLFKIETIGDAYMCAGNLAKNQSSDHVKRVALFANDAIQAASETLIDEDDPSLGYVHIRVGFHSGPVVSNVVGSLNPRYGVFGDTVNVASRMESNSEDGKVLCTKESALLLMSQKSDLLVRLRGETAVKGRGKMTTYWIG</sequence>
<evidence type="ECO:0000256" key="11">
    <source>
        <dbReference type="SAM" id="Phobius"/>
    </source>
</evidence>
<dbReference type="PANTHER" id="PTHR11920">
    <property type="entry name" value="GUANYLYL CYCLASE"/>
    <property type="match status" value="1"/>
</dbReference>
<dbReference type="GO" id="GO:0005524">
    <property type="term" value="F:ATP binding"/>
    <property type="evidence" value="ECO:0007669"/>
    <property type="project" value="UniProtKB-UniRule"/>
</dbReference>
<dbReference type="InterPro" id="IPR029787">
    <property type="entry name" value="Nucleotide_cyclase"/>
</dbReference>
<dbReference type="Pfam" id="PF00211">
    <property type="entry name" value="Guanylate_cyc"/>
    <property type="match status" value="1"/>
</dbReference>
<dbReference type="GO" id="GO:0004016">
    <property type="term" value="F:adenylate cyclase activity"/>
    <property type="evidence" value="ECO:0007669"/>
    <property type="project" value="TreeGrafter"/>
</dbReference>
<evidence type="ECO:0000259" key="13">
    <source>
        <dbReference type="PROSITE" id="PS50125"/>
    </source>
</evidence>
<evidence type="ECO:0000259" key="12">
    <source>
        <dbReference type="PROSITE" id="PS50011"/>
    </source>
</evidence>
<dbReference type="SUPFAM" id="SSF55073">
    <property type="entry name" value="Nucleotide cyclase"/>
    <property type="match status" value="1"/>
</dbReference>
<dbReference type="PANTHER" id="PTHR11920:SF335">
    <property type="entry name" value="GUANYLATE CYCLASE"/>
    <property type="match status" value="1"/>
</dbReference>
<reference evidence="14" key="1">
    <citation type="submission" date="2023-08" db="EMBL/GenBank/DDBJ databases">
        <authorList>
            <person name="Audoor S."/>
            <person name="Bilcke G."/>
        </authorList>
    </citation>
    <scope>NUCLEOTIDE SEQUENCE</scope>
</reference>
<organism evidence="14 15">
    <name type="scientific">Cylindrotheca closterium</name>
    <dbReference type="NCBI Taxonomy" id="2856"/>
    <lineage>
        <taxon>Eukaryota</taxon>
        <taxon>Sar</taxon>
        <taxon>Stramenopiles</taxon>
        <taxon>Ochrophyta</taxon>
        <taxon>Bacillariophyta</taxon>
        <taxon>Bacillariophyceae</taxon>
        <taxon>Bacillariophycidae</taxon>
        <taxon>Bacillariales</taxon>
        <taxon>Bacillariaceae</taxon>
        <taxon>Cylindrotheca</taxon>
    </lineage>
</organism>
<evidence type="ECO:0000256" key="6">
    <source>
        <dbReference type="ARBA" id="ARBA00023136"/>
    </source>
</evidence>
<evidence type="ECO:0000256" key="2">
    <source>
        <dbReference type="ARBA" id="ARBA00012202"/>
    </source>
</evidence>
<dbReference type="GO" id="GO:0007168">
    <property type="term" value="P:receptor guanylyl cyclase signaling pathway"/>
    <property type="evidence" value="ECO:0007669"/>
    <property type="project" value="TreeGrafter"/>
</dbReference>
<dbReference type="InterPro" id="IPR001245">
    <property type="entry name" value="Ser-Thr/Tyr_kinase_cat_dom"/>
</dbReference>
<dbReference type="AlphaFoldDB" id="A0AAD2FWE4"/>
<dbReference type="InterPro" id="IPR050401">
    <property type="entry name" value="Cyclic_nucleotide_synthase"/>
</dbReference>
<feature type="binding site" evidence="9">
    <location>
        <position position="511"/>
    </location>
    <ligand>
        <name>ATP</name>
        <dbReference type="ChEBI" id="CHEBI:30616"/>
    </ligand>
</feature>
<dbReference type="Gene3D" id="3.30.70.1230">
    <property type="entry name" value="Nucleotide cyclase"/>
    <property type="match status" value="1"/>
</dbReference>
<dbReference type="EMBL" id="CAKOGP040001869">
    <property type="protein sequence ID" value="CAJ1954719.1"/>
    <property type="molecule type" value="Genomic_DNA"/>
</dbReference>
<feature type="transmembrane region" description="Helical" evidence="11">
    <location>
        <begin position="426"/>
        <end position="451"/>
    </location>
</feature>
<evidence type="ECO:0000313" key="14">
    <source>
        <dbReference type="EMBL" id="CAJ1954719.1"/>
    </source>
</evidence>
<dbReference type="Pfam" id="PF12974">
    <property type="entry name" value="Phosphonate-bd"/>
    <property type="match status" value="1"/>
</dbReference>
<dbReference type="Pfam" id="PF07714">
    <property type="entry name" value="PK_Tyr_Ser-Thr"/>
    <property type="match status" value="1"/>
</dbReference>
<evidence type="ECO:0000256" key="4">
    <source>
        <dbReference type="ARBA" id="ARBA00022741"/>
    </source>
</evidence>
<dbReference type="PROSITE" id="PS00107">
    <property type="entry name" value="PROTEIN_KINASE_ATP"/>
    <property type="match status" value="1"/>
</dbReference>
<dbReference type="GO" id="GO:0004383">
    <property type="term" value="F:guanylate cyclase activity"/>
    <property type="evidence" value="ECO:0007669"/>
    <property type="project" value="UniProtKB-EC"/>
</dbReference>
<feature type="region of interest" description="Disordered" evidence="10">
    <location>
        <begin position="507"/>
        <end position="560"/>
    </location>
</feature>
<dbReference type="GO" id="GO:0035556">
    <property type="term" value="P:intracellular signal transduction"/>
    <property type="evidence" value="ECO:0007669"/>
    <property type="project" value="InterPro"/>
</dbReference>
<keyword evidence="5 11" id="KW-1133">Transmembrane helix</keyword>
<evidence type="ECO:0000256" key="1">
    <source>
        <dbReference type="ARBA" id="ARBA00004167"/>
    </source>
</evidence>
<evidence type="ECO:0000256" key="10">
    <source>
        <dbReference type="SAM" id="MobiDB-lite"/>
    </source>
</evidence>
<keyword evidence="7" id="KW-0456">Lyase</keyword>
<feature type="domain" description="Guanylate cyclase" evidence="13">
    <location>
        <begin position="885"/>
        <end position="1017"/>
    </location>
</feature>
<keyword evidence="3 11" id="KW-0812">Transmembrane</keyword>
<dbReference type="CDD" id="cd07302">
    <property type="entry name" value="CHD"/>
    <property type="match status" value="1"/>
</dbReference>